<name>A0AAV9EKX0_ACOCL</name>
<dbReference type="Proteomes" id="UP001180020">
    <property type="component" value="Unassembled WGS sequence"/>
</dbReference>
<gene>
    <name evidence="2" type="ORF">QJS10_CPA06g01163</name>
</gene>
<dbReference type="EMBL" id="JAUJYO010000006">
    <property type="protein sequence ID" value="KAK1314042.1"/>
    <property type="molecule type" value="Genomic_DNA"/>
</dbReference>
<reference evidence="2" key="1">
    <citation type="journal article" date="2023" name="Nat. Commun.">
        <title>Diploid and tetraploid genomes of Acorus and the evolution of monocots.</title>
        <authorList>
            <person name="Ma L."/>
            <person name="Liu K.W."/>
            <person name="Li Z."/>
            <person name="Hsiao Y.Y."/>
            <person name="Qi Y."/>
            <person name="Fu T."/>
            <person name="Tang G.D."/>
            <person name="Zhang D."/>
            <person name="Sun W.H."/>
            <person name="Liu D.K."/>
            <person name="Li Y."/>
            <person name="Chen G.Z."/>
            <person name="Liu X.D."/>
            <person name="Liao X.Y."/>
            <person name="Jiang Y.T."/>
            <person name="Yu X."/>
            <person name="Hao Y."/>
            <person name="Huang J."/>
            <person name="Zhao X.W."/>
            <person name="Ke S."/>
            <person name="Chen Y.Y."/>
            <person name="Wu W.L."/>
            <person name="Hsu J.L."/>
            <person name="Lin Y.F."/>
            <person name="Huang M.D."/>
            <person name="Li C.Y."/>
            <person name="Huang L."/>
            <person name="Wang Z.W."/>
            <person name="Zhao X."/>
            <person name="Zhong W.Y."/>
            <person name="Peng D.H."/>
            <person name="Ahmad S."/>
            <person name="Lan S."/>
            <person name="Zhang J.S."/>
            <person name="Tsai W.C."/>
            <person name="Van de Peer Y."/>
            <person name="Liu Z.J."/>
        </authorList>
    </citation>
    <scope>NUCLEOTIDE SEQUENCE</scope>
    <source>
        <strain evidence="2">CP</strain>
    </source>
</reference>
<evidence type="ECO:0000313" key="2">
    <source>
        <dbReference type="EMBL" id="KAK1314042.1"/>
    </source>
</evidence>
<organism evidence="2 3">
    <name type="scientific">Acorus calamus</name>
    <name type="common">Sweet flag</name>
    <dbReference type="NCBI Taxonomy" id="4465"/>
    <lineage>
        <taxon>Eukaryota</taxon>
        <taxon>Viridiplantae</taxon>
        <taxon>Streptophyta</taxon>
        <taxon>Embryophyta</taxon>
        <taxon>Tracheophyta</taxon>
        <taxon>Spermatophyta</taxon>
        <taxon>Magnoliopsida</taxon>
        <taxon>Liliopsida</taxon>
        <taxon>Acoraceae</taxon>
        <taxon>Acorus</taxon>
    </lineage>
</organism>
<keyword evidence="3" id="KW-1185">Reference proteome</keyword>
<proteinExistence type="predicted"/>
<evidence type="ECO:0000313" key="3">
    <source>
        <dbReference type="Proteomes" id="UP001180020"/>
    </source>
</evidence>
<sequence length="51" mass="5799">MQCLKKEQQEAMQVAEDLHRNKLANQLEGEKEEETEAKNGLIAMVEAEAIK</sequence>
<comment type="caution">
    <text evidence="2">The sequence shown here is derived from an EMBL/GenBank/DDBJ whole genome shotgun (WGS) entry which is preliminary data.</text>
</comment>
<accession>A0AAV9EKX0</accession>
<dbReference type="AlphaFoldDB" id="A0AAV9EKX0"/>
<reference evidence="2" key="2">
    <citation type="submission" date="2023-06" db="EMBL/GenBank/DDBJ databases">
        <authorList>
            <person name="Ma L."/>
            <person name="Liu K.-W."/>
            <person name="Li Z."/>
            <person name="Hsiao Y.-Y."/>
            <person name="Qi Y."/>
            <person name="Fu T."/>
            <person name="Tang G."/>
            <person name="Zhang D."/>
            <person name="Sun W.-H."/>
            <person name="Liu D.-K."/>
            <person name="Li Y."/>
            <person name="Chen G.-Z."/>
            <person name="Liu X.-D."/>
            <person name="Liao X.-Y."/>
            <person name="Jiang Y.-T."/>
            <person name="Yu X."/>
            <person name="Hao Y."/>
            <person name="Huang J."/>
            <person name="Zhao X.-W."/>
            <person name="Ke S."/>
            <person name="Chen Y.-Y."/>
            <person name="Wu W.-L."/>
            <person name="Hsu J.-L."/>
            <person name="Lin Y.-F."/>
            <person name="Huang M.-D."/>
            <person name="Li C.-Y."/>
            <person name="Huang L."/>
            <person name="Wang Z.-W."/>
            <person name="Zhao X."/>
            <person name="Zhong W.-Y."/>
            <person name="Peng D.-H."/>
            <person name="Ahmad S."/>
            <person name="Lan S."/>
            <person name="Zhang J.-S."/>
            <person name="Tsai W.-C."/>
            <person name="Van De Peer Y."/>
            <person name="Liu Z.-J."/>
        </authorList>
    </citation>
    <scope>NUCLEOTIDE SEQUENCE</scope>
    <source>
        <strain evidence="2">CP</strain>
        <tissue evidence="2">Leaves</tissue>
    </source>
</reference>
<protein>
    <submittedName>
        <fullName evidence="2">Uncharacterized protein</fullName>
    </submittedName>
</protein>
<evidence type="ECO:0000256" key="1">
    <source>
        <dbReference type="SAM" id="Coils"/>
    </source>
</evidence>
<feature type="coiled-coil region" evidence="1">
    <location>
        <begin position="1"/>
        <end position="44"/>
    </location>
</feature>
<keyword evidence="1" id="KW-0175">Coiled coil</keyword>